<accession>A0A3R7F406</accession>
<evidence type="ECO:0000256" key="4">
    <source>
        <dbReference type="ARBA" id="ARBA00023187"/>
    </source>
</evidence>
<dbReference type="EMBL" id="NIRI02000042">
    <property type="protein sequence ID" value="KAG5448647.1"/>
    <property type="molecule type" value="Genomic_DNA"/>
</dbReference>
<dbReference type="InterPro" id="IPR051974">
    <property type="entry name" value="PUF60_regulator"/>
</dbReference>
<keyword evidence="3" id="KW-0694">RNA-binding</keyword>
<feature type="domain" description="RRM" evidence="8">
    <location>
        <begin position="326"/>
        <end position="404"/>
    </location>
</feature>
<dbReference type="Gene3D" id="3.30.70.330">
    <property type="match status" value="3"/>
</dbReference>
<evidence type="ECO:0000256" key="1">
    <source>
        <dbReference type="ARBA" id="ARBA00004123"/>
    </source>
</evidence>
<feature type="domain" description="RRM" evidence="8">
    <location>
        <begin position="423"/>
        <end position="502"/>
    </location>
</feature>
<dbReference type="Proteomes" id="UP000286415">
    <property type="component" value="Unassembled WGS sequence"/>
</dbReference>
<dbReference type="InterPro" id="IPR000504">
    <property type="entry name" value="RRM_dom"/>
</dbReference>
<dbReference type="InParanoid" id="A0A3R7F406"/>
<feature type="compositionally biased region" description="Basic residues" evidence="6">
    <location>
        <begin position="206"/>
        <end position="217"/>
    </location>
</feature>
<comment type="subcellular location">
    <subcellularLocation>
        <location evidence="1">Nucleus</location>
    </subcellularLocation>
</comment>
<evidence type="ECO:0000256" key="6">
    <source>
        <dbReference type="SAM" id="MobiDB-lite"/>
    </source>
</evidence>
<dbReference type="InterPro" id="IPR003954">
    <property type="entry name" value="RRM_euk-type"/>
</dbReference>
<dbReference type="InterPro" id="IPR034209">
    <property type="entry name" value="PUF60_RRM1"/>
</dbReference>
<dbReference type="PROSITE" id="PS50102">
    <property type="entry name" value="RRM"/>
    <property type="match status" value="3"/>
</dbReference>
<comment type="caution">
    <text evidence="9">The sequence shown here is derived from an EMBL/GenBank/DDBJ whole genome shotgun (WGS) entry which is preliminary data.</text>
</comment>
<dbReference type="PANTHER" id="PTHR47330:SF1">
    <property type="entry name" value="POLY(U)-BINDING-SPLICING FACTOR PUF60"/>
    <property type="match status" value="1"/>
</dbReference>
<protein>
    <submittedName>
        <fullName evidence="9">Poly(U)-binding-splicing factor puf60</fullName>
    </submittedName>
</protein>
<sequence>MTASRETAQGALPRKRGPTAAVARLLSFGILGLEFCWGLRWLKWLEREFTDHKVRGSKPTSASRLPLSRLGQPGSISALVLPSGGMAVRHRKGVTAERLEFCSTQPIPGQNPTFCTRVNTSRPNVRLRTASDVKIIVVTVDNRITLNFLRITSSCYVKTVTEDFTPTYEKRGWEAIKKSFSCSTLSVPSCHATRRKHEGWDTARLPKPRQGKSRGRGGVRTTDLPVIPDQFIMSSVTTAAMSALGILNINPIIEPNGPIFNGPGAEKPKHPFILRTLEFQQRAAIERAKKYAMEQSIRAVLLRQTQAQQSQQLNNIKKNQTVALLNRVYVGSIAYDVKEDSLKQSFSPFGPLKTVSMSWDPATQKHKGFAFLEFEYPEAAQLAIDQMNNASFGGRQLKVGRPSNLTNADTVIAELVAEYKLENRIYVSGIHVDLTEDDISLVFEAFGKIVFCRLVVDPESTERHRGFGYIEYQNSQSAADAVASMNQFNLGGQLLRVCKAISPPEGISSAAATALPPAAAVAAASVTAQLLSMETEQLPINTNGNTPLGQPSVQPQTENAGALGAFRVVNSPPSSNRSSGFDVPPVPSTFNGQHPRAYVASPQPLGSWDQPDSSEAGPVLPSSIPLPPENSIGIGRKSSFAVTSTPPPVSGILVLRNMVGPEDCDDELEGEVTAECSRYGSVQRVIVHQEPDPSTNTLVVKVFVQFDSVQSVQNAVQALNGRFFAGRQIVAEHYDLHAFTLNDLSR</sequence>
<feature type="transmembrane region" description="Helical" evidence="7">
    <location>
        <begin position="21"/>
        <end position="42"/>
    </location>
</feature>
<keyword evidence="7" id="KW-1133">Transmembrane helix</keyword>
<dbReference type="GO" id="GO:0071013">
    <property type="term" value="C:catalytic step 2 spliceosome"/>
    <property type="evidence" value="ECO:0007669"/>
    <property type="project" value="TreeGrafter"/>
</dbReference>
<evidence type="ECO:0000256" key="7">
    <source>
        <dbReference type="SAM" id="Phobius"/>
    </source>
</evidence>
<dbReference type="FunCoup" id="A0A3R7F406">
    <property type="interactions" value="1358"/>
</dbReference>
<evidence type="ECO:0000256" key="2">
    <source>
        <dbReference type="ARBA" id="ARBA00022664"/>
    </source>
</evidence>
<feature type="domain" description="RRM" evidence="8">
    <location>
        <begin position="651"/>
        <end position="736"/>
    </location>
</feature>
<reference evidence="9 10" key="2">
    <citation type="journal article" date="2021" name="Genomics">
        <title>High-quality reference genome for Clonorchis sinensis.</title>
        <authorList>
            <person name="Young N.D."/>
            <person name="Stroehlein A.J."/>
            <person name="Kinkar L."/>
            <person name="Wang T."/>
            <person name="Sohn W.M."/>
            <person name="Chang B.C.H."/>
            <person name="Kaur P."/>
            <person name="Weisz D."/>
            <person name="Dudchenko O."/>
            <person name="Aiden E.L."/>
            <person name="Korhonen P.K."/>
            <person name="Gasser R.B."/>
        </authorList>
    </citation>
    <scope>NUCLEOTIDE SEQUENCE [LARGE SCALE GENOMIC DNA]</scope>
    <source>
        <strain evidence="9">Cs-k2</strain>
    </source>
</reference>
<dbReference type="SUPFAM" id="SSF54928">
    <property type="entry name" value="RNA-binding domain, RBD"/>
    <property type="match status" value="2"/>
</dbReference>
<proteinExistence type="predicted"/>
<evidence type="ECO:0000313" key="9">
    <source>
        <dbReference type="EMBL" id="KAG5448647.1"/>
    </source>
</evidence>
<dbReference type="STRING" id="79923.A0A3R7F406"/>
<dbReference type="InterPro" id="IPR035979">
    <property type="entry name" value="RBD_domain_sf"/>
</dbReference>
<dbReference type="GO" id="GO:0000381">
    <property type="term" value="P:regulation of alternative mRNA splicing, via spliceosome"/>
    <property type="evidence" value="ECO:0007669"/>
    <property type="project" value="TreeGrafter"/>
</dbReference>
<dbReference type="GO" id="GO:0003723">
    <property type="term" value="F:RNA binding"/>
    <property type="evidence" value="ECO:0007669"/>
    <property type="project" value="UniProtKB-UniRule"/>
</dbReference>
<evidence type="ECO:0000313" key="10">
    <source>
        <dbReference type="Proteomes" id="UP000286415"/>
    </source>
</evidence>
<dbReference type="Pfam" id="PF00076">
    <property type="entry name" value="RRM_1"/>
    <property type="match status" value="3"/>
</dbReference>
<gene>
    <name evidence="9" type="ORF">CSKR_104077</name>
</gene>
<evidence type="ECO:0000256" key="5">
    <source>
        <dbReference type="ARBA" id="ARBA00023242"/>
    </source>
</evidence>
<dbReference type="PANTHER" id="PTHR47330">
    <property type="entry name" value="POLY(U)-BINDING-SPLICING FACTOR PUF60-B-RELATED"/>
    <property type="match status" value="1"/>
</dbReference>
<feature type="region of interest" description="Disordered" evidence="6">
    <location>
        <begin position="571"/>
        <end position="626"/>
    </location>
</feature>
<feature type="region of interest" description="Disordered" evidence="6">
    <location>
        <begin position="198"/>
        <end position="220"/>
    </location>
</feature>
<reference evidence="9 10" key="1">
    <citation type="journal article" date="2018" name="Biotechnol. Adv.">
        <title>Improved genomic resources and new bioinformatic workflow for the carcinogenic parasite Clonorchis sinensis: Biotechnological implications.</title>
        <authorList>
            <person name="Wang D."/>
            <person name="Korhonen P.K."/>
            <person name="Gasser R.B."/>
            <person name="Young N.D."/>
        </authorList>
    </citation>
    <scope>NUCLEOTIDE SEQUENCE [LARGE SCALE GENOMIC DNA]</scope>
    <source>
        <strain evidence="9">Cs-k2</strain>
    </source>
</reference>
<keyword evidence="5" id="KW-0539">Nucleus</keyword>
<keyword evidence="4" id="KW-0508">mRNA splicing</keyword>
<dbReference type="InterPro" id="IPR012677">
    <property type="entry name" value="Nucleotide-bd_a/b_plait_sf"/>
</dbReference>
<evidence type="ECO:0000256" key="3">
    <source>
        <dbReference type="ARBA" id="ARBA00022884"/>
    </source>
</evidence>
<dbReference type="CDD" id="cd12370">
    <property type="entry name" value="RRM1_PUF60"/>
    <property type="match status" value="1"/>
</dbReference>
<dbReference type="SMART" id="SM00360">
    <property type="entry name" value="RRM"/>
    <property type="match status" value="3"/>
</dbReference>
<dbReference type="GO" id="GO:0071011">
    <property type="term" value="C:precatalytic spliceosome"/>
    <property type="evidence" value="ECO:0007669"/>
    <property type="project" value="TreeGrafter"/>
</dbReference>
<keyword evidence="10" id="KW-1185">Reference proteome</keyword>
<dbReference type="GO" id="GO:0006376">
    <property type="term" value="P:mRNA splice site recognition"/>
    <property type="evidence" value="ECO:0007669"/>
    <property type="project" value="TreeGrafter"/>
</dbReference>
<keyword evidence="7" id="KW-0812">Transmembrane</keyword>
<dbReference type="SMART" id="SM00361">
    <property type="entry name" value="RRM_1"/>
    <property type="match status" value="3"/>
</dbReference>
<dbReference type="AlphaFoldDB" id="A0A3R7F406"/>
<dbReference type="FunFam" id="3.30.70.330:FF:000382">
    <property type="entry name" value="G-patch domain-containing protein"/>
    <property type="match status" value="1"/>
</dbReference>
<evidence type="ECO:0000259" key="8">
    <source>
        <dbReference type="PROSITE" id="PS50102"/>
    </source>
</evidence>
<organism evidence="9 10">
    <name type="scientific">Clonorchis sinensis</name>
    <name type="common">Chinese liver fluke</name>
    <dbReference type="NCBI Taxonomy" id="79923"/>
    <lineage>
        <taxon>Eukaryota</taxon>
        <taxon>Metazoa</taxon>
        <taxon>Spiralia</taxon>
        <taxon>Lophotrochozoa</taxon>
        <taxon>Platyhelminthes</taxon>
        <taxon>Trematoda</taxon>
        <taxon>Digenea</taxon>
        <taxon>Opisthorchiida</taxon>
        <taxon>Opisthorchiata</taxon>
        <taxon>Opisthorchiidae</taxon>
        <taxon>Clonorchis</taxon>
    </lineage>
</organism>
<dbReference type="OrthoDB" id="20943at2759"/>
<keyword evidence="7" id="KW-0472">Membrane</keyword>
<name>A0A3R7F406_CLOSI</name>
<keyword evidence="2" id="KW-0507">mRNA processing</keyword>
<dbReference type="GO" id="GO:0000380">
    <property type="term" value="P:alternative mRNA splicing, via spliceosome"/>
    <property type="evidence" value="ECO:0007669"/>
    <property type="project" value="TreeGrafter"/>
</dbReference>